<dbReference type="Proteomes" id="UP000050454">
    <property type="component" value="Unassembled WGS sequence"/>
</dbReference>
<evidence type="ECO:0000313" key="1">
    <source>
        <dbReference type="EMBL" id="KPM47335.1"/>
    </source>
</evidence>
<keyword evidence="2" id="KW-1185">Reference proteome</keyword>
<dbReference type="Pfam" id="PF10054">
    <property type="entry name" value="DUF2291"/>
    <property type="match status" value="1"/>
</dbReference>
<dbReference type="PATRIC" id="fig|1605367.3.peg.682"/>
<gene>
    <name evidence="1" type="ORF">AFM12_16250</name>
</gene>
<evidence type="ECO:0000313" key="2">
    <source>
        <dbReference type="Proteomes" id="UP000050454"/>
    </source>
</evidence>
<name>A0A0P7C052_9BACT</name>
<comment type="caution">
    <text evidence="1">The sequence shown here is derived from an EMBL/GenBank/DDBJ whole genome shotgun (WGS) entry which is preliminary data.</text>
</comment>
<accession>A0A0P7C052</accession>
<protein>
    <recommendedName>
        <fullName evidence="3">Periplasmic lipoprotein</fullName>
    </recommendedName>
</protein>
<dbReference type="InterPro" id="IPR014582">
    <property type="entry name" value="UCP033535_lipo"/>
</dbReference>
<evidence type="ECO:0008006" key="3">
    <source>
        <dbReference type="Google" id="ProtNLM"/>
    </source>
</evidence>
<dbReference type="Gene3D" id="2.40.50.420">
    <property type="entry name" value="Envelope glycoprotein gp160, DUF2291, alpha/beta domain"/>
    <property type="match status" value="1"/>
</dbReference>
<dbReference type="OrthoDB" id="1425705at2"/>
<dbReference type="STRING" id="1605367.AFM12_16250"/>
<sequence length="198" mass="22022">MKYAILIVLIALLGYNSVYFEKLSDRNSKTSESFDFATYADSLYTQGLLKAETPIAIDQLLVEVKADQNRAFETYGNRLGIGNSAYFMVSVEGTVAEKTDGLLKVRDKSGTVWPVDTEFIFGNAIRDASRLVKLTDFKTNAEFNALSEALNSIIREEAIPEDLEELRQGDEVTVNGAIKLSKNEDLTIRVVPVQIDKP</sequence>
<dbReference type="SUPFAM" id="SSF141318">
    <property type="entry name" value="TM0957-like"/>
    <property type="match status" value="1"/>
</dbReference>
<reference evidence="1 2" key="1">
    <citation type="submission" date="2015-07" db="EMBL/GenBank/DDBJ databases">
        <title>The draft genome sequence of Leadbetterella sp. JN14-9.</title>
        <authorList>
            <person name="Liu Y."/>
            <person name="Du J."/>
            <person name="Shao Z."/>
        </authorList>
    </citation>
    <scope>NUCLEOTIDE SEQUENCE [LARGE SCALE GENOMIC DNA]</scope>
    <source>
        <strain evidence="1 2">JN14-9</strain>
    </source>
</reference>
<dbReference type="AlphaFoldDB" id="A0A0P7C052"/>
<organism evidence="1 2">
    <name type="scientific">Jiulongibacter sediminis</name>
    <dbReference type="NCBI Taxonomy" id="1605367"/>
    <lineage>
        <taxon>Bacteria</taxon>
        <taxon>Pseudomonadati</taxon>
        <taxon>Bacteroidota</taxon>
        <taxon>Cytophagia</taxon>
        <taxon>Cytophagales</taxon>
        <taxon>Leadbetterellaceae</taxon>
        <taxon>Jiulongibacter</taxon>
    </lineage>
</organism>
<dbReference type="EMBL" id="LGTQ01000012">
    <property type="protein sequence ID" value="KPM47335.1"/>
    <property type="molecule type" value="Genomic_DNA"/>
</dbReference>
<dbReference type="RefSeq" id="WP_055150275.1">
    <property type="nucleotide sequence ID" value="NZ_JXSZ01000012.1"/>
</dbReference>
<proteinExistence type="predicted"/>
<dbReference type="InterPro" id="IPR036215">
    <property type="entry name" value="TM0957-like_sf"/>
</dbReference>
<dbReference type="Gene3D" id="1.10.10.1260">
    <property type="entry name" value="Envelope glycoprotein gp160, DUF2291, helical domain"/>
    <property type="match status" value="1"/>
</dbReference>